<proteinExistence type="predicted"/>
<comment type="caution">
    <text evidence="1">The sequence shown here is derived from an EMBL/GenBank/DDBJ whole genome shotgun (WGS) entry which is preliminary data.</text>
</comment>
<sequence>MPTDSRVWVDRGNGVIRYAISHRVMCDITFHDVFNMREFKNETMAGESSDVGGWAHVLDLRIAGREPPRLRFKFRVVIDVVTRSIGQGGGTFIASAVPSLASRLDNHIVLARAFCSPSVSKYTCVRPLSLFYLDASADRVEEKYRCVTSPILRPIVPLNRLLRALARARSAQAERDNESCFFVRAASVHRFIRRQSRQKKYRTSAFYEMSREIIMTPTVTLRTGATVTKEQRACSQGRDVIDAPRAARYVTATTPQARPRLPRALSRRFGKHLLRIVYTPIGRTAPRPCMEENRLNFEISRLAPVKHTETYYFVDMKRRTTNIAECYLFTSST</sequence>
<keyword evidence="2" id="KW-1185">Reference proteome</keyword>
<dbReference type="AlphaFoldDB" id="A0A4C1SEZ6"/>
<protein>
    <submittedName>
        <fullName evidence="1">Uncharacterized protein</fullName>
    </submittedName>
</protein>
<evidence type="ECO:0000313" key="2">
    <source>
        <dbReference type="Proteomes" id="UP000299102"/>
    </source>
</evidence>
<evidence type="ECO:0000313" key="1">
    <source>
        <dbReference type="EMBL" id="GBO99660.1"/>
    </source>
</evidence>
<organism evidence="1 2">
    <name type="scientific">Eumeta variegata</name>
    <name type="common">Bagworm moth</name>
    <name type="synonym">Eumeta japonica</name>
    <dbReference type="NCBI Taxonomy" id="151549"/>
    <lineage>
        <taxon>Eukaryota</taxon>
        <taxon>Metazoa</taxon>
        <taxon>Ecdysozoa</taxon>
        <taxon>Arthropoda</taxon>
        <taxon>Hexapoda</taxon>
        <taxon>Insecta</taxon>
        <taxon>Pterygota</taxon>
        <taxon>Neoptera</taxon>
        <taxon>Endopterygota</taxon>
        <taxon>Lepidoptera</taxon>
        <taxon>Glossata</taxon>
        <taxon>Ditrysia</taxon>
        <taxon>Tineoidea</taxon>
        <taxon>Psychidae</taxon>
        <taxon>Oiketicinae</taxon>
        <taxon>Eumeta</taxon>
    </lineage>
</organism>
<dbReference type="Proteomes" id="UP000299102">
    <property type="component" value="Unassembled WGS sequence"/>
</dbReference>
<gene>
    <name evidence="1" type="ORF">EVAR_772_1</name>
</gene>
<dbReference type="EMBL" id="BGZK01000003">
    <property type="protein sequence ID" value="GBO99660.1"/>
    <property type="molecule type" value="Genomic_DNA"/>
</dbReference>
<reference evidence="1 2" key="1">
    <citation type="journal article" date="2019" name="Commun. Biol.">
        <title>The bagworm genome reveals a unique fibroin gene that provides high tensile strength.</title>
        <authorList>
            <person name="Kono N."/>
            <person name="Nakamura H."/>
            <person name="Ohtoshi R."/>
            <person name="Tomita M."/>
            <person name="Numata K."/>
            <person name="Arakawa K."/>
        </authorList>
    </citation>
    <scope>NUCLEOTIDE SEQUENCE [LARGE SCALE GENOMIC DNA]</scope>
</reference>
<accession>A0A4C1SEZ6</accession>
<name>A0A4C1SEZ6_EUMVA</name>